<dbReference type="EMBL" id="GL735041">
    <property type="protein sequence ID" value="EFX61111.1"/>
    <property type="molecule type" value="Genomic_DNA"/>
</dbReference>
<dbReference type="Proteomes" id="UP000000305">
    <property type="component" value="Unassembled WGS sequence"/>
</dbReference>
<evidence type="ECO:0000256" key="1">
    <source>
        <dbReference type="SAM" id="MobiDB-lite"/>
    </source>
</evidence>
<dbReference type="AlphaFoldDB" id="E9I4G9"/>
<evidence type="ECO:0000313" key="3">
    <source>
        <dbReference type="Proteomes" id="UP000000305"/>
    </source>
</evidence>
<feature type="region of interest" description="Disordered" evidence="1">
    <location>
        <begin position="1"/>
        <end position="54"/>
    </location>
</feature>
<gene>
    <name evidence="2" type="ORF">DAPPUDRAFT_340632</name>
</gene>
<proteinExistence type="predicted"/>
<name>E9I4G9_DAPPU</name>
<protein>
    <submittedName>
        <fullName evidence="2">Uncharacterized protein</fullName>
    </submittedName>
</protein>
<dbReference type="HOGENOM" id="CLU_2518962_0_0_1"/>
<organism evidence="2 3">
    <name type="scientific">Daphnia pulex</name>
    <name type="common">Water flea</name>
    <dbReference type="NCBI Taxonomy" id="6669"/>
    <lineage>
        <taxon>Eukaryota</taxon>
        <taxon>Metazoa</taxon>
        <taxon>Ecdysozoa</taxon>
        <taxon>Arthropoda</taxon>
        <taxon>Crustacea</taxon>
        <taxon>Branchiopoda</taxon>
        <taxon>Diplostraca</taxon>
        <taxon>Cladocera</taxon>
        <taxon>Anomopoda</taxon>
        <taxon>Daphniidae</taxon>
        <taxon>Daphnia</taxon>
    </lineage>
</organism>
<keyword evidence="3" id="KW-1185">Reference proteome</keyword>
<dbReference type="KEGG" id="dpx:DAPPUDRAFT_340632"/>
<feature type="non-terminal residue" evidence="2">
    <location>
        <position position="1"/>
    </location>
</feature>
<accession>E9I4G9</accession>
<dbReference type="InParanoid" id="E9I4G9"/>
<reference evidence="2 3" key="1">
    <citation type="journal article" date="2011" name="Science">
        <title>The ecoresponsive genome of Daphnia pulex.</title>
        <authorList>
            <person name="Colbourne J.K."/>
            <person name="Pfrender M.E."/>
            <person name="Gilbert D."/>
            <person name="Thomas W.K."/>
            <person name="Tucker A."/>
            <person name="Oakley T.H."/>
            <person name="Tokishita S."/>
            <person name="Aerts A."/>
            <person name="Arnold G.J."/>
            <person name="Basu M.K."/>
            <person name="Bauer D.J."/>
            <person name="Caceres C.E."/>
            <person name="Carmel L."/>
            <person name="Casola C."/>
            <person name="Choi J.H."/>
            <person name="Detter J.C."/>
            <person name="Dong Q."/>
            <person name="Dusheyko S."/>
            <person name="Eads B.D."/>
            <person name="Frohlich T."/>
            <person name="Geiler-Samerotte K.A."/>
            <person name="Gerlach D."/>
            <person name="Hatcher P."/>
            <person name="Jogdeo S."/>
            <person name="Krijgsveld J."/>
            <person name="Kriventseva E.V."/>
            <person name="Kultz D."/>
            <person name="Laforsch C."/>
            <person name="Lindquist E."/>
            <person name="Lopez J."/>
            <person name="Manak J.R."/>
            <person name="Muller J."/>
            <person name="Pangilinan J."/>
            <person name="Patwardhan R.P."/>
            <person name="Pitluck S."/>
            <person name="Pritham E.J."/>
            <person name="Rechtsteiner A."/>
            <person name="Rho M."/>
            <person name="Rogozin I.B."/>
            <person name="Sakarya O."/>
            <person name="Salamov A."/>
            <person name="Schaack S."/>
            <person name="Shapiro H."/>
            <person name="Shiga Y."/>
            <person name="Skalitzky C."/>
            <person name="Smith Z."/>
            <person name="Souvorov A."/>
            <person name="Sung W."/>
            <person name="Tang Z."/>
            <person name="Tsuchiya D."/>
            <person name="Tu H."/>
            <person name="Vos H."/>
            <person name="Wang M."/>
            <person name="Wolf Y.I."/>
            <person name="Yamagata H."/>
            <person name="Yamada T."/>
            <person name="Ye Y."/>
            <person name="Shaw J.R."/>
            <person name="Andrews J."/>
            <person name="Crease T.J."/>
            <person name="Tang H."/>
            <person name="Lucas S.M."/>
            <person name="Robertson H.M."/>
            <person name="Bork P."/>
            <person name="Koonin E.V."/>
            <person name="Zdobnov E.M."/>
            <person name="Grigoriev I.V."/>
            <person name="Lynch M."/>
            <person name="Boore J.L."/>
        </authorList>
    </citation>
    <scope>NUCLEOTIDE SEQUENCE [LARGE SCALE GENOMIC DNA]</scope>
</reference>
<sequence length="85" mass="9525">MGHKSLNYLNEDEDPLAGGNGTPTHPPQEPLAKRARREERVQRDSESEEKSTTNSLKAWLKVVCYVLMSLSCQALALKISNFIPQ</sequence>
<feature type="compositionally biased region" description="Basic and acidic residues" evidence="1">
    <location>
        <begin position="36"/>
        <end position="51"/>
    </location>
</feature>
<evidence type="ECO:0000313" key="2">
    <source>
        <dbReference type="EMBL" id="EFX61111.1"/>
    </source>
</evidence>